<feature type="domain" description="SHOCT" evidence="1">
    <location>
        <begin position="123"/>
        <end position="150"/>
    </location>
</feature>
<comment type="caution">
    <text evidence="2">The sequence shown here is derived from an EMBL/GenBank/DDBJ whole genome shotgun (WGS) entry which is preliminary data.</text>
</comment>
<evidence type="ECO:0000313" key="3">
    <source>
        <dbReference type="Proteomes" id="UP001198893"/>
    </source>
</evidence>
<dbReference type="InterPro" id="IPR018649">
    <property type="entry name" value="SHOCT"/>
</dbReference>
<protein>
    <submittedName>
        <fullName evidence="2">SHOCT domain-containing protein</fullName>
    </submittedName>
</protein>
<accession>A0AAW4WH31</accession>
<dbReference type="EMBL" id="JAJEQW010000010">
    <property type="protein sequence ID" value="MCC2242611.1"/>
    <property type="molecule type" value="Genomic_DNA"/>
</dbReference>
<dbReference type="Proteomes" id="UP001198893">
    <property type="component" value="Unassembled WGS sequence"/>
</dbReference>
<gene>
    <name evidence="2" type="ORF">LKD47_09915</name>
</gene>
<evidence type="ECO:0000313" key="2">
    <source>
        <dbReference type="EMBL" id="MCC2242611.1"/>
    </source>
</evidence>
<organism evidence="2 3">
    <name type="scientific">Roseburia amylophila</name>
    <dbReference type="NCBI Taxonomy" id="2981794"/>
    <lineage>
        <taxon>Bacteria</taxon>
        <taxon>Bacillati</taxon>
        <taxon>Bacillota</taxon>
        <taxon>Clostridia</taxon>
        <taxon>Lachnospirales</taxon>
        <taxon>Lachnospiraceae</taxon>
        <taxon>Roseburia</taxon>
    </lineage>
</organism>
<sequence>MEEKILIEGLCNRVKGAFVENGHAVLTNKRFIYSKHSLTKIAAMGVLVNLTKGDFDFEIKIEDIKEVSEAKRLFDKILVVSTMSGDEYKFFFTKLEEWKIHFNNLLSNTDNNQQSADSVSVADELMKFKTLLDSGAITQSEYDLQKKKILGL</sequence>
<dbReference type="AlphaFoldDB" id="A0AAW4WH31"/>
<dbReference type="Pfam" id="PF09851">
    <property type="entry name" value="SHOCT"/>
    <property type="match status" value="1"/>
</dbReference>
<evidence type="ECO:0000259" key="1">
    <source>
        <dbReference type="Pfam" id="PF09851"/>
    </source>
</evidence>
<reference evidence="2" key="1">
    <citation type="submission" date="2021-10" db="EMBL/GenBank/DDBJ databases">
        <title>Anaerobic single-cell dispensing facilitates the cultivation of human gut bacteria.</title>
        <authorList>
            <person name="Afrizal A."/>
        </authorList>
    </citation>
    <scope>NUCLEOTIDE SEQUENCE</scope>
    <source>
        <strain evidence="2">CLA-AA-H204</strain>
    </source>
</reference>
<proteinExistence type="predicted"/>
<name>A0AAW4WH31_9FIRM</name>
<dbReference type="RefSeq" id="WP_227710347.1">
    <property type="nucleotide sequence ID" value="NZ_JAJEQW010000010.1"/>
</dbReference>